<protein>
    <submittedName>
        <fullName evidence="2">Uncharacterized protein</fullName>
    </submittedName>
</protein>
<evidence type="ECO:0000313" key="2">
    <source>
        <dbReference type="EMBL" id="KAJ7950012.1"/>
    </source>
</evidence>
<name>A0AAD7L243_QUISA</name>
<feature type="region of interest" description="Disordered" evidence="1">
    <location>
        <begin position="19"/>
        <end position="38"/>
    </location>
</feature>
<comment type="caution">
    <text evidence="2">The sequence shown here is derived from an EMBL/GenBank/DDBJ whole genome shotgun (WGS) entry which is preliminary data.</text>
</comment>
<gene>
    <name evidence="2" type="ORF">O6P43_026255</name>
</gene>
<dbReference type="EMBL" id="JARAOO010000011">
    <property type="protein sequence ID" value="KAJ7950012.1"/>
    <property type="molecule type" value="Genomic_DNA"/>
</dbReference>
<organism evidence="2 3">
    <name type="scientific">Quillaja saponaria</name>
    <name type="common">Soap bark tree</name>
    <dbReference type="NCBI Taxonomy" id="32244"/>
    <lineage>
        <taxon>Eukaryota</taxon>
        <taxon>Viridiplantae</taxon>
        <taxon>Streptophyta</taxon>
        <taxon>Embryophyta</taxon>
        <taxon>Tracheophyta</taxon>
        <taxon>Spermatophyta</taxon>
        <taxon>Magnoliopsida</taxon>
        <taxon>eudicotyledons</taxon>
        <taxon>Gunneridae</taxon>
        <taxon>Pentapetalae</taxon>
        <taxon>rosids</taxon>
        <taxon>fabids</taxon>
        <taxon>Fabales</taxon>
        <taxon>Quillajaceae</taxon>
        <taxon>Quillaja</taxon>
    </lineage>
</organism>
<dbReference type="AlphaFoldDB" id="A0AAD7L243"/>
<reference evidence="2" key="1">
    <citation type="journal article" date="2023" name="Science">
        <title>Elucidation of the pathway for biosynthesis of saponin adjuvants from the soapbark tree.</title>
        <authorList>
            <person name="Reed J."/>
            <person name="Orme A."/>
            <person name="El-Demerdash A."/>
            <person name="Owen C."/>
            <person name="Martin L.B.B."/>
            <person name="Misra R.C."/>
            <person name="Kikuchi S."/>
            <person name="Rejzek M."/>
            <person name="Martin A.C."/>
            <person name="Harkess A."/>
            <person name="Leebens-Mack J."/>
            <person name="Louveau T."/>
            <person name="Stephenson M.J."/>
            <person name="Osbourn A."/>
        </authorList>
    </citation>
    <scope>NUCLEOTIDE SEQUENCE</scope>
    <source>
        <strain evidence="2">S10</strain>
    </source>
</reference>
<sequence length="267" mass="30872">MKEQGDQLKERVSEILKKLRADQEQQNSNKKLQESYENVSKRLQDSTISLTKLSCDSESEDTSNQNLLQPANECLQFQENKGLHKLNQGFQVDQQFNKLEDPQDNFLEDQNQPNPVSHNTTSRQLNVEFKGLSKKTISDGVHESVSVVAEKWYKKKSFSFGFQTIILWLSSIMKEDLSSIDNWHYKKQHCRMTMRPISLCFNEELHNHARTTPVSVSISISVFSIFLSFLHQYSSMSILLSNQIIEDKDKLKHWGLIRFNLGSDLGV</sequence>
<proteinExistence type="predicted"/>
<evidence type="ECO:0000256" key="1">
    <source>
        <dbReference type="SAM" id="MobiDB-lite"/>
    </source>
</evidence>
<keyword evidence="3" id="KW-1185">Reference proteome</keyword>
<dbReference type="KEGG" id="qsa:O6P43_026255"/>
<dbReference type="Proteomes" id="UP001163823">
    <property type="component" value="Chromosome 11"/>
</dbReference>
<evidence type="ECO:0000313" key="3">
    <source>
        <dbReference type="Proteomes" id="UP001163823"/>
    </source>
</evidence>
<accession>A0AAD7L243</accession>